<reference evidence="1 2" key="1">
    <citation type="journal article" date="2012" name="Eukaryot. Cell">
        <title>Genome sequence of the fungus Glarea lozoyensis: the first genome sequence of a species from the Helotiaceae family.</title>
        <authorList>
            <person name="Youssar L."/>
            <person name="Gruening B.A."/>
            <person name="Erxleben A."/>
            <person name="Guenther S."/>
            <person name="Huettel W."/>
        </authorList>
    </citation>
    <scope>NUCLEOTIDE SEQUENCE [LARGE SCALE GENOMIC DNA]</scope>
    <source>
        <strain evidence="2">ATCC 74030 / MF5533</strain>
    </source>
</reference>
<accession>H0EUT2</accession>
<organism evidence="1 2">
    <name type="scientific">Glarea lozoyensis (strain ATCC 74030 / MF5533)</name>
    <dbReference type="NCBI Taxonomy" id="1104152"/>
    <lineage>
        <taxon>Eukaryota</taxon>
        <taxon>Fungi</taxon>
        <taxon>Dikarya</taxon>
        <taxon>Ascomycota</taxon>
        <taxon>Pezizomycotina</taxon>
        <taxon>Leotiomycetes</taxon>
        <taxon>Helotiales</taxon>
        <taxon>Helotiaceae</taxon>
        <taxon>Glarea</taxon>
    </lineage>
</organism>
<gene>
    <name evidence="1" type="ORF">M7I_6521</name>
</gene>
<evidence type="ECO:0000313" key="2">
    <source>
        <dbReference type="Proteomes" id="UP000005446"/>
    </source>
</evidence>
<proteinExistence type="predicted"/>
<dbReference type="AlphaFoldDB" id="H0EUT2"/>
<dbReference type="Proteomes" id="UP000005446">
    <property type="component" value="Unassembled WGS sequence"/>
</dbReference>
<evidence type="ECO:0000313" key="1">
    <source>
        <dbReference type="EMBL" id="EHK97737.1"/>
    </source>
</evidence>
<protein>
    <submittedName>
        <fullName evidence="1">Uncharacterized protein</fullName>
    </submittedName>
</protein>
<dbReference type="EMBL" id="AGUE01000181">
    <property type="protein sequence ID" value="EHK97737.1"/>
    <property type="molecule type" value="Genomic_DNA"/>
</dbReference>
<comment type="caution">
    <text evidence="1">The sequence shown here is derived from an EMBL/GenBank/DDBJ whole genome shotgun (WGS) entry which is preliminary data.</text>
</comment>
<keyword evidence="2" id="KW-1185">Reference proteome</keyword>
<dbReference type="HOGENOM" id="CLU_2346887_0_0_1"/>
<dbReference type="InParanoid" id="H0EUT2"/>
<name>H0EUT2_GLAL7</name>
<sequence>MTKRDFRELGVNIGRDNVHHIVTRIPRAAHRVPYPDEVVEFVVIEDRNAFCLESLQLYSDGINVAYNKFVIVRVGVVHSCSDIEHLYLLGYQMVQLE</sequence>